<evidence type="ECO:0000313" key="3">
    <source>
        <dbReference type="Proteomes" id="UP000184038"/>
    </source>
</evidence>
<dbReference type="Pfam" id="PF03551">
    <property type="entry name" value="PadR"/>
    <property type="match status" value="1"/>
</dbReference>
<dbReference type="InterPro" id="IPR052509">
    <property type="entry name" value="Metal_resp_DNA-bind_regulator"/>
</dbReference>
<dbReference type="InterPro" id="IPR036388">
    <property type="entry name" value="WH-like_DNA-bd_sf"/>
</dbReference>
<name>A0A1M7LAQ3_9FIRM</name>
<protein>
    <submittedName>
        <fullName evidence="2">Transcriptional regulator PadR-like family protein</fullName>
    </submittedName>
</protein>
<gene>
    <name evidence="2" type="ORF">SAMN02746066_03140</name>
</gene>
<dbReference type="EMBL" id="FRCP01000016">
    <property type="protein sequence ID" value="SHM75079.1"/>
    <property type="molecule type" value="Genomic_DNA"/>
</dbReference>
<evidence type="ECO:0000259" key="1">
    <source>
        <dbReference type="Pfam" id="PF03551"/>
    </source>
</evidence>
<dbReference type="InterPro" id="IPR036390">
    <property type="entry name" value="WH_DNA-bd_sf"/>
</dbReference>
<evidence type="ECO:0000313" key="2">
    <source>
        <dbReference type="EMBL" id="SHM75079.1"/>
    </source>
</evidence>
<accession>A0A1M7LAQ3</accession>
<organism evidence="2 3">
    <name type="scientific">Anaerosporobacter mobilis DSM 15930</name>
    <dbReference type="NCBI Taxonomy" id="1120996"/>
    <lineage>
        <taxon>Bacteria</taxon>
        <taxon>Bacillati</taxon>
        <taxon>Bacillota</taxon>
        <taxon>Clostridia</taxon>
        <taxon>Lachnospirales</taxon>
        <taxon>Lachnospiraceae</taxon>
        <taxon>Anaerosporobacter</taxon>
    </lineage>
</organism>
<proteinExistence type="predicted"/>
<dbReference type="OrthoDB" id="9814826at2"/>
<dbReference type="RefSeq" id="WP_073289350.1">
    <property type="nucleotide sequence ID" value="NZ_FRCP01000016.1"/>
</dbReference>
<sequence>MAKSNEPLTESYFYILLCLFNGPNHGYAIMQETAALTDDRVKIGAGTMYGAFTNLLKKEYIIEYSGEGNEDRRKLYKLTDLGKEILQGEVRRLNQLTKNAVEVMGTIQPK</sequence>
<keyword evidence="3" id="KW-1185">Reference proteome</keyword>
<dbReference type="InterPro" id="IPR005149">
    <property type="entry name" value="Tscrpt_reg_PadR_N"/>
</dbReference>
<reference evidence="2 3" key="1">
    <citation type="submission" date="2016-11" db="EMBL/GenBank/DDBJ databases">
        <authorList>
            <person name="Jaros S."/>
            <person name="Januszkiewicz K."/>
            <person name="Wedrychowicz H."/>
        </authorList>
    </citation>
    <scope>NUCLEOTIDE SEQUENCE [LARGE SCALE GENOMIC DNA]</scope>
    <source>
        <strain evidence="2 3">DSM 15930</strain>
    </source>
</reference>
<feature type="domain" description="Transcription regulator PadR N-terminal" evidence="1">
    <location>
        <begin position="15"/>
        <end position="87"/>
    </location>
</feature>
<dbReference type="SUPFAM" id="SSF46785">
    <property type="entry name" value="Winged helix' DNA-binding domain"/>
    <property type="match status" value="1"/>
</dbReference>
<dbReference type="AlphaFoldDB" id="A0A1M7LAQ3"/>
<dbReference type="PANTHER" id="PTHR33169:SF13">
    <property type="entry name" value="PADR-FAMILY TRANSCRIPTIONAL REGULATOR"/>
    <property type="match status" value="1"/>
</dbReference>
<dbReference type="Gene3D" id="1.10.10.10">
    <property type="entry name" value="Winged helix-like DNA-binding domain superfamily/Winged helix DNA-binding domain"/>
    <property type="match status" value="1"/>
</dbReference>
<dbReference type="PANTHER" id="PTHR33169">
    <property type="entry name" value="PADR-FAMILY TRANSCRIPTIONAL REGULATOR"/>
    <property type="match status" value="1"/>
</dbReference>
<dbReference type="Proteomes" id="UP000184038">
    <property type="component" value="Unassembled WGS sequence"/>
</dbReference>
<dbReference type="STRING" id="1120996.SAMN02746066_03140"/>